<gene>
    <name evidence="4" type="ORF">HDF12_004066</name>
</gene>
<comment type="caution">
    <text evidence="4">The sequence shown here is derived from an EMBL/GenBank/DDBJ whole genome shotgun (WGS) entry which is preliminary data.</text>
</comment>
<sequence length="978" mass="101035">MLRPDTGSRTKVRLQTLCKLMIWWFASAATVWAGGPRWVTGPPYFTTSGVPVVWYTNQPLYFTDPGNLSSTVNHAAADALVAAAAAVWNVPTASLVLSQGGALDEHVSGANTFLGVNGLIFPADVQSSNYLAKQIAVIYDSDGSVTDLLLGNGASDPSGCLQNGVTESVDSIVPAGFIQHAILVLNGRCTGPSPQQQMQLQYQLMRAFGRVLGLGWSQTNDNVFTDSPQPTFNQAMHWPVMHPIDIICGPYSYQCLPQPFTLRPDDLSALAQLYFIAQGQSGLGKTDSLLNANLVQGHLNFATGEGMQGVNVVVRRWPQYTLPAQIEDWYTTSSVSGSLFRRSNGNPVTGSDSSFEGSEGSQSGFYEGYYIVERVPMLPGDWQILIMETEAINPLYTGEFAVGPYVANTVEPSGLDPVLPEGILGSYTQAYLDFLPTNSANSCDSGADGTEAAPVAVASQGLWSGLLCGYGHSAWSSLSVKANRSLTFEVTAEDEQGFSTTAKAMPVIGVWHTTDALGSLPGVAGAGEAFNGAANGMTMLTTAFTQPNQLRIAIADQRGDGRPDFNYQARVLYADSLSPATVSAAGGTITINGMGFRTGNAVTVNGVSATVSSWTANTIVAKAPSIHALGSSTALVADVAVTDLSTGGTTVMTQSLSYAAPMPSLRLVSAPSGLVQLAQPASTPFAVKVLNGDGATPVVGEAVTFTASTGMVQFSACGAASCTINTDANGVASTLVTPLSAGPITLKAAGVDGMAVASFTAAVRVQTVTAVQAMEYIVAGATVAWTPEVSVNDNFASTAGVPVGWQPTSGQVAVTPASSAVNSQGIAQTLATAGPLAAGAQAALSGCAWMNVCASFTTVGVDLADLRVIAVSGANQIVSANGTITPVVLQVTDTASRPVAGAVVQIFQTVDAWQPACPDRGRCPIAPVLASSQTSAVSDMNGLLTIIPQQISAVGETTNLAAATGTQGFISLTLQKQP</sequence>
<dbReference type="SUPFAM" id="SSF49373">
    <property type="entry name" value="Invasin/intimin cell-adhesion fragments"/>
    <property type="match status" value="1"/>
</dbReference>
<dbReference type="CDD" id="cd00603">
    <property type="entry name" value="IPT_PCSR"/>
    <property type="match status" value="1"/>
</dbReference>
<dbReference type="InterPro" id="IPR013783">
    <property type="entry name" value="Ig-like_fold"/>
</dbReference>
<keyword evidence="2" id="KW-0472">Membrane</keyword>
<organism evidence="4 5">
    <name type="scientific">Tunturiibacter lichenicola</name>
    <dbReference type="NCBI Taxonomy" id="2051959"/>
    <lineage>
        <taxon>Bacteria</taxon>
        <taxon>Pseudomonadati</taxon>
        <taxon>Acidobacteriota</taxon>
        <taxon>Terriglobia</taxon>
        <taxon>Terriglobales</taxon>
        <taxon>Acidobacteriaceae</taxon>
        <taxon>Tunturiibacter</taxon>
    </lineage>
</organism>
<evidence type="ECO:0000259" key="3">
    <source>
        <dbReference type="Pfam" id="PF01833"/>
    </source>
</evidence>
<dbReference type="Gene3D" id="2.60.40.10">
    <property type="entry name" value="Immunoglobulins"/>
    <property type="match status" value="2"/>
</dbReference>
<dbReference type="EMBL" id="JACCCV010000002">
    <property type="protein sequence ID" value="NYF53667.1"/>
    <property type="molecule type" value="Genomic_DNA"/>
</dbReference>
<evidence type="ECO:0000256" key="2">
    <source>
        <dbReference type="SAM" id="Phobius"/>
    </source>
</evidence>
<evidence type="ECO:0000313" key="5">
    <source>
        <dbReference type="Proteomes" id="UP000534186"/>
    </source>
</evidence>
<keyword evidence="2" id="KW-1133">Transmembrane helix</keyword>
<keyword evidence="2" id="KW-0812">Transmembrane</keyword>
<evidence type="ECO:0000256" key="1">
    <source>
        <dbReference type="SAM" id="MobiDB-lite"/>
    </source>
</evidence>
<dbReference type="InterPro" id="IPR008964">
    <property type="entry name" value="Invasin/intimin_cell_adhesion"/>
</dbReference>
<feature type="domain" description="IPT/TIG" evidence="3">
    <location>
        <begin position="575"/>
        <end position="630"/>
    </location>
</feature>
<dbReference type="AlphaFoldDB" id="A0A7Y9T4N5"/>
<dbReference type="InterPro" id="IPR014756">
    <property type="entry name" value="Ig_E-set"/>
</dbReference>
<dbReference type="SUPFAM" id="SSF81296">
    <property type="entry name" value="E set domains"/>
    <property type="match status" value="1"/>
</dbReference>
<feature type="transmembrane region" description="Helical" evidence="2">
    <location>
        <begin position="20"/>
        <end position="39"/>
    </location>
</feature>
<name>A0A7Y9T4N5_9BACT</name>
<proteinExistence type="predicted"/>
<dbReference type="Pfam" id="PF01833">
    <property type="entry name" value="TIG"/>
    <property type="match status" value="1"/>
</dbReference>
<feature type="compositionally biased region" description="Low complexity" evidence="1">
    <location>
        <begin position="350"/>
        <end position="360"/>
    </location>
</feature>
<dbReference type="Proteomes" id="UP000534186">
    <property type="component" value="Unassembled WGS sequence"/>
</dbReference>
<protein>
    <recommendedName>
        <fullName evidence="3">IPT/TIG domain-containing protein</fullName>
    </recommendedName>
</protein>
<evidence type="ECO:0000313" key="4">
    <source>
        <dbReference type="EMBL" id="NYF53667.1"/>
    </source>
</evidence>
<accession>A0A7Y9T4N5</accession>
<feature type="region of interest" description="Disordered" evidence="1">
    <location>
        <begin position="341"/>
        <end position="360"/>
    </location>
</feature>
<reference evidence="4 5" key="1">
    <citation type="submission" date="2020-07" db="EMBL/GenBank/DDBJ databases">
        <title>Genomic Encyclopedia of Type Strains, Phase IV (KMG-V): Genome sequencing to study the core and pangenomes of soil and plant-associated prokaryotes.</title>
        <authorList>
            <person name="Whitman W."/>
        </authorList>
    </citation>
    <scope>NUCLEOTIDE SEQUENCE [LARGE SCALE GENOMIC DNA]</scope>
    <source>
        <strain evidence="4 5">M8UP30</strain>
    </source>
</reference>
<dbReference type="InterPro" id="IPR002909">
    <property type="entry name" value="IPT_dom"/>
</dbReference>